<name>A0A172WPL7_STUST</name>
<reference evidence="1 2" key="1">
    <citation type="submission" date="2016-05" db="EMBL/GenBank/DDBJ databases">
        <title>Genome sequence of Pseudomonas stutzeri 273 and identification of the exopolysaccharide biosynthesis locus.</title>
        <authorList>
            <person name="Wu S."/>
            <person name="Sun C."/>
        </authorList>
    </citation>
    <scope>NUCLEOTIDE SEQUENCE [LARGE SCALE GENOMIC DNA]</scope>
    <source>
        <strain evidence="1 2">273</strain>
    </source>
</reference>
<evidence type="ECO:0000313" key="1">
    <source>
        <dbReference type="EMBL" id="ANF25412.1"/>
    </source>
</evidence>
<sequence length="94" mass="10107">MSNHGSYPAVFGHRQWFAISDNEMIEHPHIDQCQGIAEPAGQLAVSLTRLNDTGWMIVSQDDGCGILCQRALDHLAGVDAGSVDGAVEQRCSSI</sequence>
<dbReference type="AlphaFoldDB" id="A0A172WPL7"/>
<accession>A0A172WPL7</accession>
<gene>
    <name evidence="1" type="ORF">PS273GM_09760</name>
</gene>
<proteinExistence type="predicted"/>
<evidence type="ECO:0000313" key="2">
    <source>
        <dbReference type="Proteomes" id="UP000077787"/>
    </source>
</evidence>
<protein>
    <submittedName>
        <fullName evidence="1">Uncharacterized protein</fullName>
    </submittedName>
</protein>
<dbReference type="EMBL" id="CP015641">
    <property type="protein sequence ID" value="ANF25412.1"/>
    <property type="molecule type" value="Genomic_DNA"/>
</dbReference>
<dbReference type="Proteomes" id="UP000077787">
    <property type="component" value="Chromosome"/>
</dbReference>
<organism evidence="1 2">
    <name type="scientific">Stutzerimonas stutzeri</name>
    <name type="common">Pseudomonas stutzeri</name>
    <dbReference type="NCBI Taxonomy" id="316"/>
    <lineage>
        <taxon>Bacteria</taxon>
        <taxon>Pseudomonadati</taxon>
        <taxon>Pseudomonadota</taxon>
        <taxon>Gammaproteobacteria</taxon>
        <taxon>Pseudomonadales</taxon>
        <taxon>Pseudomonadaceae</taxon>
        <taxon>Stutzerimonas</taxon>
    </lineage>
</organism>